<proteinExistence type="predicted"/>
<dbReference type="WBParaSite" id="jg26099">
    <property type="protein sequence ID" value="jg26099"/>
    <property type="gene ID" value="jg26099"/>
</dbReference>
<protein>
    <submittedName>
        <fullName evidence="2">Uncharacterized protein</fullName>
    </submittedName>
</protein>
<organism evidence="1 2">
    <name type="scientific">Ditylenchus dipsaci</name>
    <dbReference type="NCBI Taxonomy" id="166011"/>
    <lineage>
        <taxon>Eukaryota</taxon>
        <taxon>Metazoa</taxon>
        <taxon>Ecdysozoa</taxon>
        <taxon>Nematoda</taxon>
        <taxon>Chromadorea</taxon>
        <taxon>Rhabditida</taxon>
        <taxon>Tylenchina</taxon>
        <taxon>Tylenchomorpha</taxon>
        <taxon>Sphaerularioidea</taxon>
        <taxon>Anguinidae</taxon>
        <taxon>Anguininae</taxon>
        <taxon>Ditylenchus</taxon>
    </lineage>
</organism>
<accession>A0A915E200</accession>
<name>A0A915E200_9BILA</name>
<sequence length="115" mass="12579">MPFFGPSFSAALESTADRPLVWRRDICSENNEACFSVLGSVLLSSRLGITSLKAEWSVKLPRVASPSSTLRATPKIVWLKVSVLKVVTAAAMVMVRHSPLILFTKSALESLFEAR</sequence>
<reference evidence="2" key="1">
    <citation type="submission" date="2022-11" db="UniProtKB">
        <authorList>
            <consortium name="WormBaseParasite"/>
        </authorList>
    </citation>
    <scope>IDENTIFICATION</scope>
</reference>
<evidence type="ECO:0000313" key="1">
    <source>
        <dbReference type="Proteomes" id="UP000887574"/>
    </source>
</evidence>
<keyword evidence="1" id="KW-1185">Reference proteome</keyword>
<evidence type="ECO:0000313" key="2">
    <source>
        <dbReference type="WBParaSite" id="jg26099"/>
    </source>
</evidence>
<dbReference type="AlphaFoldDB" id="A0A915E200"/>
<dbReference type="Proteomes" id="UP000887574">
    <property type="component" value="Unplaced"/>
</dbReference>